<feature type="compositionally biased region" description="Basic and acidic residues" evidence="4">
    <location>
        <begin position="1"/>
        <end position="22"/>
    </location>
</feature>
<keyword evidence="7" id="KW-1185">Reference proteome</keyword>
<dbReference type="PROSITE" id="PS50995">
    <property type="entry name" value="HTH_MARR_2"/>
    <property type="match status" value="1"/>
</dbReference>
<evidence type="ECO:0000256" key="4">
    <source>
        <dbReference type="SAM" id="MobiDB-lite"/>
    </source>
</evidence>
<evidence type="ECO:0000256" key="3">
    <source>
        <dbReference type="ARBA" id="ARBA00023163"/>
    </source>
</evidence>
<dbReference type="Pfam" id="PF12802">
    <property type="entry name" value="MarR_2"/>
    <property type="match status" value="1"/>
</dbReference>
<evidence type="ECO:0000259" key="5">
    <source>
        <dbReference type="PROSITE" id="PS50995"/>
    </source>
</evidence>
<dbReference type="Proteomes" id="UP001496627">
    <property type="component" value="Unassembled WGS sequence"/>
</dbReference>
<gene>
    <name evidence="6" type="ORF">ABK249_32765</name>
</gene>
<evidence type="ECO:0000256" key="2">
    <source>
        <dbReference type="ARBA" id="ARBA00023125"/>
    </source>
</evidence>
<reference evidence="6 7" key="1">
    <citation type="submission" date="2024-05" db="EMBL/GenBank/DDBJ databases">
        <title>Neorhizobium sp. Rsf11, a plant growth promoting and heavy metal resistant PAH-degrader.</title>
        <authorList>
            <person name="Golubev S.N."/>
            <person name="Muratova A.Y."/>
            <person name="Markelova M.I."/>
        </authorList>
    </citation>
    <scope>NUCLEOTIDE SEQUENCE [LARGE SCALE GENOMIC DNA]</scope>
    <source>
        <strain evidence="6 7">Rsf11</strain>
    </source>
</reference>
<feature type="compositionally biased region" description="Polar residues" evidence="4">
    <location>
        <begin position="58"/>
        <end position="67"/>
    </location>
</feature>
<dbReference type="InterPro" id="IPR036390">
    <property type="entry name" value="WH_DNA-bd_sf"/>
</dbReference>
<evidence type="ECO:0000313" key="6">
    <source>
        <dbReference type="EMBL" id="MEQ1409677.1"/>
    </source>
</evidence>
<feature type="region of interest" description="Disordered" evidence="4">
    <location>
        <begin position="1"/>
        <end position="67"/>
    </location>
</feature>
<dbReference type="InterPro" id="IPR039422">
    <property type="entry name" value="MarR/SlyA-like"/>
</dbReference>
<sequence length="223" mass="25212">MVRVKTMADQDMERTDPRRGFDFDEVLDNQMVETSRTSSSARRRRSSNGAEDAVSGEVVNSTSARNPGNDQLNNRIFFRLFQLGNELQRQAMQQLGITTVQWAALGALSQDKFASGIPFGQLGDYLVVTRQNLDGVIKRLERDGLVQRVTGDGDKRARLVQLTPSGRTYWQETLQRIFQFYDQATAHFSFDDRVALVHYLNALQKDLAGVELPKSGLPKRNRS</sequence>
<dbReference type="PANTHER" id="PTHR33164:SF57">
    <property type="entry name" value="MARR-FAMILY TRANSCRIPTIONAL REGULATOR"/>
    <property type="match status" value="1"/>
</dbReference>
<name>A0ABV0MCY5_9HYPH</name>
<keyword evidence="1" id="KW-0805">Transcription regulation</keyword>
<comment type="caution">
    <text evidence="6">The sequence shown here is derived from an EMBL/GenBank/DDBJ whole genome shotgun (WGS) entry which is preliminary data.</text>
</comment>
<feature type="domain" description="HTH marR-type" evidence="5">
    <location>
        <begin position="73"/>
        <end position="205"/>
    </location>
</feature>
<evidence type="ECO:0000256" key="1">
    <source>
        <dbReference type="ARBA" id="ARBA00023015"/>
    </source>
</evidence>
<dbReference type="SUPFAM" id="SSF46785">
    <property type="entry name" value="Winged helix' DNA-binding domain"/>
    <property type="match status" value="1"/>
</dbReference>
<accession>A0ABV0MCY5</accession>
<dbReference type="RefSeq" id="WP_227705907.1">
    <property type="nucleotide sequence ID" value="NZ_JBEAAL010000052.1"/>
</dbReference>
<dbReference type="InterPro" id="IPR000835">
    <property type="entry name" value="HTH_MarR-typ"/>
</dbReference>
<dbReference type="PROSITE" id="PS01117">
    <property type="entry name" value="HTH_MARR_1"/>
    <property type="match status" value="1"/>
</dbReference>
<dbReference type="InterPro" id="IPR036388">
    <property type="entry name" value="WH-like_DNA-bd_sf"/>
</dbReference>
<keyword evidence="3" id="KW-0804">Transcription</keyword>
<dbReference type="Gene3D" id="1.10.10.10">
    <property type="entry name" value="Winged helix-like DNA-binding domain superfamily/Winged helix DNA-binding domain"/>
    <property type="match status" value="1"/>
</dbReference>
<dbReference type="InterPro" id="IPR023187">
    <property type="entry name" value="Tscrpt_reg_MarR-type_CS"/>
</dbReference>
<organism evidence="6 7">
    <name type="scientific">Neorhizobium phenanthreniclasticum</name>
    <dbReference type="NCBI Taxonomy" id="3157917"/>
    <lineage>
        <taxon>Bacteria</taxon>
        <taxon>Pseudomonadati</taxon>
        <taxon>Pseudomonadota</taxon>
        <taxon>Alphaproteobacteria</taxon>
        <taxon>Hyphomicrobiales</taxon>
        <taxon>Rhizobiaceae</taxon>
        <taxon>Rhizobium/Agrobacterium group</taxon>
        <taxon>Neorhizobium</taxon>
    </lineage>
</organism>
<proteinExistence type="predicted"/>
<protein>
    <submittedName>
        <fullName evidence="6">MarR family transcriptional regulator</fullName>
    </submittedName>
</protein>
<dbReference type="PANTHER" id="PTHR33164">
    <property type="entry name" value="TRANSCRIPTIONAL REGULATOR, MARR FAMILY"/>
    <property type="match status" value="1"/>
</dbReference>
<dbReference type="SMART" id="SM00347">
    <property type="entry name" value="HTH_MARR"/>
    <property type="match status" value="1"/>
</dbReference>
<evidence type="ECO:0000313" key="7">
    <source>
        <dbReference type="Proteomes" id="UP001496627"/>
    </source>
</evidence>
<keyword evidence="2" id="KW-0238">DNA-binding</keyword>
<dbReference type="EMBL" id="JBEAAL010000052">
    <property type="protein sequence ID" value="MEQ1409677.1"/>
    <property type="molecule type" value="Genomic_DNA"/>
</dbReference>